<feature type="transmembrane region" description="Helical" evidence="1">
    <location>
        <begin position="20"/>
        <end position="42"/>
    </location>
</feature>
<evidence type="ECO:0000313" key="2">
    <source>
        <dbReference type="EMBL" id="GAF94226.1"/>
    </source>
</evidence>
<protein>
    <recommendedName>
        <fullName evidence="3">MacB-like periplasmic core domain-containing protein</fullName>
    </recommendedName>
</protein>
<comment type="caution">
    <text evidence="2">The sequence shown here is derived from an EMBL/GenBank/DDBJ whole genome shotgun (WGS) entry which is preliminary data.</text>
</comment>
<evidence type="ECO:0008006" key="3">
    <source>
        <dbReference type="Google" id="ProtNLM"/>
    </source>
</evidence>
<name>X0U4E2_9ZZZZ</name>
<sequence>MSNIKLVFKYAFKDLARHKVRSSLGIVGIMISVGLLALILFLSDSISVTFIDYLSIDAGQ</sequence>
<keyword evidence="1" id="KW-0472">Membrane</keyword>
<organism evidence="2">
    <name type="scientific">marine sediment metagenome</name>
    <dbReference type="NCBI Taxonomy" id="412755"/>
    <lineage>
        <taxon>unclassified sequences</taxon>
        <taxon>metagenomes</taxon>
        <taxon>ecological metagenomes</taxon>
    </lineage>
</organism>
<proteinExistence type="predicted"/>
<accession>X0U4E2</accession>
<dbReference type="EMBL" id="BARS01013179">
    <property type="protein sequence ID" value="GAF94226.1"/>
    <property type="molecule type" value="Genomic_DNA"/>
</dbReference>
<keyword evidence="1" id="KW-1133">Transmembrane helix</keyword>
<feature type="non-terminal residue" evidence="2">
    <location>
        <position position="60"/>
    </location>
</feature>
<evidence type="ECO:0000256" key="1">
    <source>
        <dbReference type="SAM" id="Phobius"/>
    </source>
</evidence>
<reference evidence="2" key="1">
    <citation type="journal article" date="2014" name="Front. Microbiol.">
        <title>High frequency of phylogenetically diverse reductive dehalogenase-homologous genes in deep subseafloor sedimentary metagenomes.</title>
        <authorList>
            <person name="Kawai M."/>
            <person name="Futagami T."/>
            <person name="Toyoda A."/>
            <person name="Takaki Y."/>
            <person name="Nishi S."/>
            <person name="Hori S."/>
            <person name="Arai W."/>
            <person name="Tsubouchi T."/>
            <person name="Morono Y."/>
            <person name="Uchiyama I."/>
            <person name="Ito T."/>
            <person name="Fujiyama A."/>
            <person name="Inagaki F."/>
            <person name="Takami H."/>
        </authorList>
    </citation>
    <scope>NUCLEOTIDE SEQUENCE</scope>
    <source>
        <strain evidence="2">Expedition CK06-06</strain>
    </source>
</reference>
<dbReference type="AlphaFoldDB" id="X0U4E2"/>
<keyword evidence="1" id="KW-0812">Transmembrane</keyword>
<gene>
    <name evidence="2" type="ORF">S01H1_23053</name>
</gene>